<dbReference type="RefSeq" id="XP_053582719.1">
    <property type="nucleotide sequence ID" value="XM_053733806.1"/>
</dbReference>
<dbReference type="KEGG" id="crq:GCK72_020805"/>
<evidence type="ECO:0000313" key="1">
    <source>
        <dbReference type="EMBL" id="KAF1754245.1"/>
    </source>
</evidence>
<protein>
    <submittedName>
        <fullName evidence="1">Uncharacterized protein</fullName>
    </submittedName>
</protein>
<name>A0A6A5GI65_CAERE</name>
<organism evidence="1 2">
    <name type="scientific">Caenorhabditis remanei</name>
    <name type="common">Caenorhabditis vulgaris</name>
    <dbReference type="NCBI Taxonomy" id="31234"/>
    <lineage>
        <taxon>Eukaryota</taxon>
        <taxon>Metazoa</taxon>
        <taxon>Ecdysozoa</taxon>
        <taxon>Nematoda</taxon>
        <taxon>Chromadorea</taxon>
        <taxon>Rhabditida</taxon>
        <taxon>Rhabditina</taxon>
        <taxon>Rhabditomorpha</taxon>
        <taxon>Rhabditoidea</taxon>
        <taxon>Rhabditidae</taxon>
        <taxon>Peloderinae</taxon>
        <taxon>Caenorhabditis</taxon>
    </lineage>
</organism>
<dbReference type="AlphaFoldDB" id="A0A6A5GI65"/>
<dbReference type="EMBL" id="WUAV01000005">
    <property type="protein sequence ID" value="KAF1754245.1"/>
    <property type="molecule type" value="Genomic_DNA"/>
</dbReference>
<proteinExistence type="predicted"/>
<dbReference type="CTD" id="78777016"/>
<accession>A0A6A5GI65</accession>
<reference evidence="1 2" key="1">
    <citation type="submission" date="2019-12" db="EMBL/GenBank/DDBJ databases">
        <title>Chromosome-level assembly of the Caenorhabditis remanei genome.</title>
        <authorList>
            <person name="Teterina A.A."/>
            <person name="Willis J.H."/>
            <person name="Phillips P.C."/>
        </authorList>
    </citation>
    <scope>NUCLEOTIDE SEQUENCE [LARGE SCALE GENOMIC DNA]</scope>
    <source>
        <strain evidence="1 2">PX506</strain>
        <tissue evidence="1">Whole organism</tissue>
    </source>
</reference>
<dbReference type="Proteomes" id="UP000483820">
    <property type="component" value="Chromosome V"/>
</dbReference>
<evidence type="ECO:0000313" key="2">
    <source>
        <dbReference type="Proteomes" id="UP000483820"/>
    </source>
</evidence>
<sequence>MEVVVLSLGYNVDSELPEDVELRFGSTVTGKADVVGFPCRDVVGCSDTAEVKVVDKFSWFFVEPPPDVSTDDAVDSEVCLLGVPELSDAPVDVREALDECENLDVGVTSRTLLVVSSGDIVGCEFPSAVTGNPEVDSAVVRVSTATLLAETAEGIVGAELQGYSEDVGFPCEKVEIFEYSGEVPELIVVWKTACSQDQKVLEKVIMPPILQTWPMIRFCFFLRIEYSHKFS</sequence>
<gene>
    <name evidence="1" type="ORF">GCK72_020805</name>
</gene>
<dbReference type="GeneID" id="78777016"/>
<comment type="caution">
    <text evidence="1">The sequence shown here is derived from an EMBL/GenBank/DDBJ whole genome shotgun (WGS) entry which is preliminary data.</text>
</comment>